<gene>
    <name evidence="3" type="ORF">ENI34_07160</name>
</gene>
<feature type="transmembrane region" description="Helical" evidence="2">
    <location>
        <begin position="53"/>
        <end position="74"/>
    </location>
</feature>
<feature type="region of interest" description="Disordered" evidence="1">
    <location>
        <begin position="169"/>
        <end position="190"/>
    </location>
</feature>
<dbReference type="Proteomes" id="UP000885826">
    <property type="component" value="Unassembled WGS sequence"/>
</dbReference>
<evidence type="ECO:0000313" key="3">
    <source>
        <dbReference type="EMBL" id="HEC78905.1"/>
    </source>
</evidence>
<keyword evidence="2" id="KW-0472">Membrane</keyword>
<reference evidence="3" key="1">
    <citation type="journal article" date="2020" name="mSystems">
        <title>Genome- and Community-Level Interaction Insights into Carbon Utilization and Element Cycling Functions of Hydrothermarchaeota in Hydrothermal Sediment.</title>
        <authorList>
            <person name="Zhou Z."/>
            <person name="Liu Y."/>
            <person name="Xu W."/>
            <person name="Pan J."/>
            <person name="Luo Z.H."/>
            <person name="Li M."/>
        </authorList>
    </citation>
    <scope>NUCLEOTIDE SEQUENCE</scope>
    <source>
        <strain evidence="3">HyVt-388</strain>
    </source>
</reference>
<organism evidence="3 4">
    <name type="scientific">candidate division WOR-3 bacterium</name>
    <dbReference type="NCBI Taxonomy" id="2052148"/>
    <lineage>
        <taxon>Bacteria</taxon>
        <taxon>Bacteria division WOR-3</taxon>
    </lineage>
</organism>
<evidence type="ECO:0000313" key="4">
    <source>
        <dbReference type="Proteomes" id="UP000885826"/>
    </source>
</evidence>
<comment type="caution">
    <text evidence="3">The sequence shown here is derived from an EMBL/GenBank/DDBJ whole genome shotgun (WGS) entry which is preliminary data.</text>
</comment>
<name>A0A9C9EMW5_UNCW3</name>
<keyword evidence="2" id="KW-0812">Transmembrane</keyword>
<feature type="transmembrane region" description="Helical" evidence="2">
    <location>
        <begin position="108"/>
        <end position="128"/>
    </location>
</feature>
<accession>A0A9C9EMW5</accession>
<dbReference type="AlphaFoldDB" id="A0A9C9EMW5"/>
<evidence type="ECO:0000256" key="1">
    <source>
        <dbReference type="SAM" id="MobiDB-lite"/>
    </source>
</evidence>
<dbReference type="EMBL" id="DRIG01000075">
    <property type="protein sequence ID" value="HEC78905.1"/>
    <property type="molecule type" value="Genomic_DNA"/>
</dbReference>
<sequence>MGKVLGKVLVLIIIISLIIPYQSFAGGTKTKGNVAQEAKRKAISDAKRDVNRLMWLGCGCIGTIYAVGAAYLIVPGPKAERLLGKSPDYVYIYTNEYKSARRGQQARYALIGCITGGVIVLTAVAISASQDEVECCTGPDLSCGLSEDCNSMSESCNSCSNTSEGCSDNSEGCSSSGCSDSNSSSCSSNN</sequence>
<keyword evidence="2" id="KW-1133">Transmembrane helix</keyword>
<protein>
    <submittedName>
        <fullName evidence="3">Uncharacterized protein</fullName>
    </submittedName>
</protein>
<evidence type="ECO:0000256" key="2">
    <source>
        <dbReference type="SAM" id="Phobius"/>
    </source>
</evidence>
<proteinExistence type="predicted"/>